<evidence type="ECO:0000256" key="2">
    <source>
        <dbReference type="ARBA" id="ARBA00022618"/>
    </source>
</evidence>
<dbReference type="InterPro" id="IPR023081">
    <property type="entry name" value="Cell_div_FtsB"/>
</dbReference>
<evidence type="ECO:0000256" key="5">
    <source>
        <dbReference type="ARBA" id="ARBA00023136"/>
    </source>
</evidence>
<organism evidence="8 9">
    <name type="scientific">Persicimonas caeni</name>
    <dbReference type="NCBI Taxonomy" id="2292766"/>
    <lineage>
        <taxon>Bacteria</taxon>
        <taxon>Deltaproteobacteria</taxon>
        <taxon>Bradymonadales</taxon>
        <taxon>Bradymonadaceae</taxon>
        <taxon>Persicimonas</taxon>
    </lineage>
</organism>
<evidence type="ECO:0000313" key="9">
    <source>
        <dbReference type="Proteomes" id="UP000315995"/>
    </source>
</evidence>
<keyword evidence="5" id="KW-0472">Membrane</keyword>
<dbReference type="Pfam" id="PF04977">
    <property type="entry name" value="DivIC"/>
    <property type="match status" value="1"/>
</dbReference>
<evidence type="ECO:0000256" key="7">
    <source>
        <dbReference type="SAM" id="Coils"/>
    </source>
</evidence>
<dbReference type="PANTHER" id="PTHR37485">
    <property type="entry name" value="CELL DIVISION PROTEIN FTSB"/>
    <property type="match status" value="1"/>
</dbReference>
<dbReference type="EMBL" id="CP041186">
    <property type="protein sequence ID" value="QDG52949.1"/>
    <property type="molecule type" value="Genomic_DNA"/>
</dbReference>
<keyword evidence="2" id="KW-0132">Cell division</keyword>
<dbReference type="AlphaFoldDB" id="A0A4Y6PXT0"/>
<feature type="coiled-coil region" evidence="7">
    <location>
        <begin position="30"/>
        <end position="64"/>
    </location>
</feature>
<evidence type="ECO:0000256" key="3">
    <source>
        <dbReference type="ARBA" id="ARBA00022692"/>
    </source>
</evidence>
<evidence type="ECO:0000256" key="6">
    <source>
        <dbReference type="ARBA" id="ARBA00023306"/>
    </source>
</evidence>
<dbReference type="RefSeq" id="WP_141199410.1">
    <property type="nucleotide sequence ID" value="NZ_CP041186.1"/>
</dbReference>
<gene>
    <name evidence="8" type="ORF">FIV42_20035</name>
</gene>
<dbReference type="GO" id="GO:0043093">
    <property type="term" value="P:FtsZ-dependent cytokinesis"/>
    <property type="evidence" value="ECO:0007669"/>
    <property type="project" value="TreeGrafter"/>
</dbReference>
<proteinExistence type="predicted"/>
<keyword evidence="4" id="KW-1133">Transmembrane helix</keyword>
<keyword evidence="9" id="KW-1185">Reference proteome</keyword>
<dbReference type="PANTHER" id="PTHR37485:SF1">
    <property type="entry name" value="CELL DIVISION PROTEIN FTSB"/>
    <property type="match status" value="1"/>
</dbReference>
<keyword evidence="3" id="KW-0812">Transmembrane</keyword>
<evidence type="ECO:0000256" key="1">
    <source>
        <dbReference type="ARBA" id="ARBA00022475"/>
    </source>
</evidence>
<sequence>MKRLGLTLLVLAVISGIAYYVFTHPSLDRAEQLQGEVEKLREQNRQLADKNDRLEKKVVALRDDPRLAERKARESSGLARPGEVVFQFEKPDEDVEVSVTLEVGVDALELAGKKLHVDQLADALVALDKDVENARLSVEFDEEVDALRQQRVRDLVAGSPLAPAEFVSVEE</sequence>
<keyword evidence="7" id="KW-0175">Coiled coil</keyword>
<keyword evidence="6" id="KW-0131">Cell cycle</keyword>
<accession>A0A5B8Y987</accession>
<dbReference type="InterPro" id="IPR007060">
    <property type="entry name" value="FtsL/DivIC"/>
</dbReference>
<keyword evidence="1" id="KW-1003">Cell membrane</keyword>
<name>A0A4Y6PXT0_PERCE</name>
<dbReference type="Proteomes" id="UP000315995">
    <property type="component" value="Chromosome"/>
</dbReference>
<protein>
    <submittedName>
        <fullName evidence="8">Septum formation initiator family protein</fullName>
    </submittedName>
</protein>
<accession>A0A4Y6PXT0</accession>
<dbReference type="GO" id="GO:0030428">
    <property type="term" value="C:cell septum"/>
    <property type="evidence" value="ECO:0007669"/>
    <property type="project" value="TreeGrafter"/>
</dbReference>
<reference evidence="8 9" key="1">
    <citation type="submission" date="2019-06" db="EMBL/GenBank/DDBJ databases">
        <title>Persicimonas caeni gen. nov., sp. nov., a predatory bacterium isolated from solar saltern.</title>
        <authorList>
            <person name="Wang S."/>
        </authorList>
    </citation>
    <scope>NUCLEOTIDE SEQUENCE [LARGE SCALE GENOMIC DNA]</scope>
    <source>
        <strain evidence="8 9">YN101</strain>
    </source>
</reference>
<evidence type="ECO:0000313" key="8">
    <source>
        <dbReference type="EMBL" id="QDG52949.1"/>
    </source>
</evidence>
<evidence type="ECO:0000256" key="4">
    <source>
        <dbReference type="ARBA" id="ARBA00022989"/>
    </source>
</evidence>
<dbReference type="OrthoDB" id="5520945at2"/>